<evidence type="ECO:0000256" key="4">
    <source>
        <dbReference type="ARBA" id="ARBA00023141"/>
    </source>
</evidence>
<organism evidence="10 11">
    <name type="scientific">Pontibacter actiniarum</name>
    <dbReference type="NCBI Taxonomy" id="323450"/>
    <lineage>
        <taxon>Bacteria</taxon>
        <taxon>Pseudomonadati</taxon>
        <taxon>Bacteroidota</taxon>
        <taxon>Cytophagia</taxon>
        <taxon>Cytophagales</taxon>
        <taxon>Hymenobacteraceae</taxon>
        <taxon>Pontibacter</taxon>
    </lineage>
</organism>
<dbReference type="EMBL" id="CP021235">
    <property type="protein sequence ID" value="ARS34228.1"/>
    <property type="molecule type" value="Genomic_DNA"/>
</dbReference>
<dbReference type="InterPro" id="IPR018528">
    <property type="entry name" value="Preph_deHydtase_CS"/>
</dbReference>
<keyword evidence="11" id="KW-1185">Reference proteome</keyword>
<comment type="catalytic activity">
    <reaction evidence="7">
        <text>prephenate + H(+) = 3-phenylpyruvate + CO2 + H2O</text>
        <dbReference type="Rhea" id="RHEA:21648"/>
        <dbReference type="ChEBI" id="CHEBI:15377"/>
        <dbReference type="ChEBI" id="CHEBI:15378"/>
        <dbReference type="ChEBI" id="CHEBI:16526"/>
        <dbReference type="ChEBI" id="CHEBI:18005"/>
        <dbReference type="ChEBI" id="CHEBI:29934"/>
        <dbReference type="EC" id="4.2.1.51"/>
    </reaction>
</comment>
<name>A0A1X9YMW3_9BACT</name>
<evidence type="ECO:0000256" key="7">
    <source>
        <dbReference type="ARBA" id="ARBA00047848"/>
    </source>
</evidence>
<dbReference type="PANTHER" id="PTHR21022:SF19">
    <property type="entry name" value="PREPHENATE DEHYDRATASE-RELATED"/>
    <property type="match status" value="1"/>
</dbReference>
<feature type="domain" description="Prephenate dehydratase" evidence="9">
    <location>
        <begin position="5"/>
        <end position="183"/>
    </location>
</feature>
<evidence type="ECO:0000256" key="5">
    <source>
        <dbReference type="ARBA" id="ARBA00023222"/>
    </source>
</evidence>
<evidence type="ECO:0000256" key="1">
    <source>
        <dbReference type="ARBA" id="ARBA00004741"/>
    </source>
</evidence>
<comment type="pathway">
    <text evidence="1">Amino-acid biosynthesis; L-phenylalanine biosynthesis; phenylpyruvate from prephenate: step 1/1.</text>
</comment>
<dbReference type="InterPro" id="IPR008242">
    <property type="entry name" value="Chor_mutase/pphenate_deHydtase"/>
</dbReference>
<dbReference type="Gene3D" id="3.40.190.10">
    <property type="entry name" value="Periplasmic binding protein-like II"/>
    <property type="match status" value="2"/>
</dbReference>
<dbReference type="PIRSF" id="PIRSF001500">
    <property type="entry name" value="Chor_mut_pdt_Ppr"/>
    <property type="match status" value="1"/>
</dbReference>
<keyword evidence="6" id="KW-0456">Lyase</keyword>
<dbReference type="Proteomes" id="UP000266292">
    <property type="component" value="Chromosome"/>
</dbReference>
<dbReference type="RefSeq" id="WP_025604059.1">
    <property type="nucleotide sequence ID" value="NZ_CP021235.1"/>
</dbReference>
<keyword evidence="5" id="KW-0584">Phenylalanine biosynthesis</keyword>
<evidence type="ECO:0000313" key="11">
    <source>
        <dbReference type="Proteomes" id="UP000266292"/>
    </source>
</evidence>
<dbReference type="PANTHER" id="PTHR21022">
    <property type="entry name" value="PREPHENATE DEHYDRATASE P PROTEIN"/>
    <property type="match status" value="1"/>
</dbReference>
<protein>
    <recommendedName>
        <fullName evidence="2">prephenate dehydratase</fullName>
        <ecNumber evidence="2">4.2.1.51</ecNumber>
    </recommendedName>
</protein>
<evidence type="ECO:0000256" key="8">
    <source>
        <dbReference type="PIRSR" id="PIRSR001500-2"/>
    </source>
</evidence>
<dbReference type="STRING" id="709015.GCA_000472485_00304"/>
<evidence type="ECO:0000313" key="10">
    <source>
        <dbReference type="EMBL" id="ARS34228.1"/>
    </source>
</evidence>
<dbReference type="GO" id="GO:0005737">
    <property type="term" value="C:cytoplasm"/>
    <property type="evidence" value="ECO:0007669"/>
    <property type="project" value="TreeGrafter"/>
</dbReference>
<evidence type="ECO:0000256" key="6">
    <source>
        <dbReference type="ARBA" id="ARBA00023239"/>
    </source>
</evidence>
<dbReference type="SUPFAM" id="SSF53850">
    <property type="entry name" value="Periplasmic binding protein-like II"/>
    <property type="match status" value="1"/>
</dbReference>
<feature type="site" description="Essential for prephenate dehydratase activity" evidence="8">
    <location>
        <position position="176"/>
    </location>
</feature>
<reference evidence="11" key="1">
    <citation type="submission" date="2017-05" db="EMBL/GenBank/DDBJ databases">
        <authorList>
            <person name="Ray J."/>
            <person name="Price M."/>
            <person name="Deutschbauer A."/>
        </authorList>
    </citation>
    <scope>NUCLEOTIDE SEQUENCE [LARGE SCALE GENOMIC DNA]</scope>
    <source>
        <strain evidence="11">DSM 19842</strain>
    </source>
</reference>
<dbReference type="PROSITE" id="PS00857">
    <property type="entry name" value="PREPHENATE_DEHYDR_1"/>
    <property type="match status" value="1"/>
</dbReference>
<dbReference type="AlphaFoldDB" id="A0A1X9YMW3"/>
<evidence type="ECO:0000256" key="3">
    <source>
        <dbReference type="ARBA" id="ARBA00022605"/>
    </source>
</evidence>
<proteinExistence type="predicted"/>
<dbReference type="Pfam" id="PF00800">
    <property type="entry name" value="PDT"/>
    <property type="match status" value="1"/>
</dbReference>
<dbReference type="OrthoDB" id="9802281at2"/>
<dbReference type="CDD" id="cd13631">
    <property type="entry name" value="PBP2_Ct-PDT_like"/>
    <property type="match status" value="1"/>
</dbReference>
<keyword evidence="3" id="KW-0028">Amino-acid biosynthesis</keyword>
<evidence type="ECO:0000259" key="9">
    <source>
        <dbReference type="PROSITE" id="PS51171"/>
    </source>
</evidence>
<dbReference type="UniPathway" id="UPA00121">
    <property type="reaction ID" value="UER00345"/>
</dbReference>
<dbReference type="GO" id="GO:0004664">
    <property type="term" value="F:prephenate dehydratase activity"/>
    <property type="evidence" value="ECO:0007669"/>
    <property type="project" value="UniProtKB-EC"/>
</dbReference>
<dbReference type="PROSITE" id="PS51171">
    <property type="entry name" value="PREPHENATE_DEHYDR_3"/>
    <property type="match status" value="1"/>
</dbReference>
<gene>
    <name evidence="10" type="ORF">CA264_01555</name>
</gene>
<evidence type="ECO:0000256" key="2">
    <source>
        <dbReference type="ARBA" id="ARBA00013147"/>
    </source>
</evidence>
<sequence>MNRTRIAIQGGPASFHDAAARQLHPAQQVDTVPCTSFRSLCTTLANSEADAAMMAIENTLAGSLLPNYTLLQEFRLLATAELWLPIDQNLLALPGQRLEDVHSVISHPVALAQCSSFLQRHPHLQAQPSHDTADSAKAIREGQLKGTAAIAGKAAAALYGLEVLQANIADSPTNYTRFLFLQRAQPEAPATANKAIVVCRKPLRTATLTLLLSQLQKHQVELKLLQTLPSGNQQPYLVAELEAAGKEQLQEAVTHIRPLVEDLHLLGLLQKAALPTPTAREPQEAATV</sequence>
<keyword evidence="4" id="KW-0057">Aromatic amino acid biosynthesis</keyword>
<dbReference type="EC" id="4.2.1.51" evidence="2"/>
<dbReference type="InterPro" id="IPR001086">
    <property type="entry name" value="Preph_deHydtase"/>
</dbReference>
<dbReference type="KEGG" id="pact:CA264_01555"/>
<dbReference type="GO" id="GO:0009094">
    <property type="term" value="P:L-phenylalanine biosynthetic process"/>
    <property type="evidence" value="ECO:0007669"/>
    <property type="project" value="UniProtKB-UniPathway"/>
</dbReference>
<accession>A0A1X9YMW3</accession>